<name>A0A0A9DCI2_ARUDO</name>
<accession>A0A0A9DCI2</accession>
<dbReference type="EMBL" id="GBRH01214530">
    <property type="protein sequence ID" value="JAD83365.1"/>
    <property type="molecule type" value="Transcribed_RNA"/>
</dbReference>
<dbReference type="AlphaFoldDB" id="A0A0A9DCI2"/>
<reference evidence="1" key="2">
    <citation type="journal article" date="2015" name="Data Brief">
        <title>Shoot transcriptome of the giant reed, Arundo donax.</title>
        <authorList>
            <person name="Barrero R.A."/>
            <person name="Guerrero F.D."/>
            <person name="Moolhuijzen P."/>
            <person name="Goolsby J.A."/>
            <person name="Tidwell J."/>
            <person name="Bellgard S.E."/>
            <person name="Bellgard M.I."/>
        </authorList>
    </citation>
    <scope>NUCLEOTIDE SEQUENCE</scope>
    <source>
        <tissue evidence="1">Shoot tissue taken approximately 20 cm above the soil surface</tissue>
    </source>
</reference>
<organism evidence="1">
    <name type="scientific">Arundo donax</name>
    <name type="common">Giant reed</name>
    <name type="synonym">Donax arundinaceus</name>
    <dbReference type="NCBI Taxonomy" id="35708"/>
    <lineage>
        <taxon>Eukaryota</taxon>
        <taxon>Viridiplantae</taxon>
        <taxon>Streptophyta</taxon>
        <taxon>Embryophyta</taxon>
        <taxon>Tracheophyta</taxon>
        <taxon>Spermatophyta</taxon>
        <taxon>Magnoliopsida</taxon>
        <taxon>Liliopsida</taxon>
        <taxon>Poales</taxon>
        <taxon>Poaceae</taxon>
        <taxon>PACMAD clade</taxon>
        <taxon>Arundinoideae</taxon>
        <taxon>Arundineae</taxon>
        <taxon>Arundo</taxon>
    </lineage>
</organism>
<evidence type="ECO:0000313" key="1">
    <source>
        <dbReference type="EMBL" id="JAD83365.1"/>
    </source>
</evidence>
<proteinExistence type="predicted"/>
<reference evidence="1" key="1">
    <citation type="submission" date="2014-09" db="EMBL/GenBank/DDBJ databases">
        <authorList>
            <person name="Magalhaes I.L.F."/>
            <person name="Oliveira U."/>
            <person name="Santos F.R."/>
            <person name="Vidigal T.H.D.A."/>
            <person name="Brescovit A.D."/>
            <person name="Santos A.J."/>
        </authorList>
    </citation>
    <scope>NUCLEOTIDE SEQUENCE</scope>
    <source>
        <tissue evidence="1">Shoot tissue taken approximately 20 cm above the soil surface</tissue>
    </source>
</reference>
<protein>
    <submittedName>
        <fullName evidence="1">Uncharacterized protein</fullName>
    </submittedName>
</protein>
<sequence>MFLVNVNTRVLQQIFTGGVCYSACSCLNVSETFFFEKEMFLKLVEQSNAKPRQIRLIHVFWSCNVFEK</sequence>